<protein>
    <recommendedName>
        <fullName evidence="4">F-box domain-containing protein</fullName>
    </recommendedName>
</protein>
<name>A0AAD7DEG2_MYCRO</name>
<dbReference type="SUPFAM" id="SSF52047">
    <property type="entry name" value="RNI-like"/>
    <property type="match status" value="1"/>
</dbReference>
<evidence type="ECO:0000313" key="2">
    <source>
        <dbReference type="EMBL" id="KAJ7689768.1"/>
    </source>
</evidence>
<organism evidence="2 3">
    <name type="scientific">Mycena rosella</name>
    <name type="common">Pink bonnet</name>
    <name type="synonym">Agaricus rosellus</name>
    <dbReference type="NCBI Taxonomy" id="1033263"/>
    <lineage>
        <taxon>Eukaryota</taxon>
        <taxon>Fungi</taxon>
        <taxon>Dikarya</taxon>
        <taxon>Basidiomycota</taxon>
        <taxon>Agaricomycotina</taxon>
        <taxon>Agaricomycetes</taxon>
        <taxon>Agaricomycetidae</taxon>
        <taxon>Agaricales</taxon>
        <taxon>Marasmiineae</taxon>
        <taxon>Mycenaceae</taxon>
        <taxon>Mycena</taxon>
    </lineage>
</organism>
<dbReference type="Proteomes" id="UP001221757">
    <property type="component" value="Unassembled WGS sequence"/>
</dbReference>
<gene>
    <name evidence="2" type="ORF">B0H17DRAFT_1331591</name>
</gene>
<comment type="caution">
    <text evidence="2">The sequence shown here is derived from an EMBL/GenBank/DDBJ whole genome shotgun (WGS) entry which is preliminary data.</text>
</comment>
<evidence type="ECO:0000256" key="1">
    <source>
        <dbReference type="SAM" id="MobiDB-lite"/>
    </source>
</evidence>
<dbReference type="Gene3D" id="3.80.10.10">
    <property type="entry name" value="Ribonuclease Inhibitor"/>
    <property type="match status" value="1"/>
</dbReference>
<dbReference type="SUPFAM" id="SSF81383">
    <property type="entry name" value="F-box domain"/>
    <property type="match status" value="1"/>
</dbReference>
<sequence>MKKPKNGGGRPTTTRSKRTQKTASKPTDLIFDVPPELWAIIASFTSRPALAQLCSVSRRFYSTFSIHLYANTIAPPLTPDQSARLIETLGNARSLPWKSHPATLIRQLGITSTGCWNQKPSLTSSLALKNMYALIPLCERTRGSSLRVLHWHLEASLDDLGKILGVPGHFPNLKELEVSSTGVNRNFNFVQVRGLEVLGIKFSRNDELIGVETADKMCYKLAEALQMLPTSSPLLHTLRLNIKIPFNYEDDFPWEGYSDLVASINLIHLPVLTALDLSVNLNQDDGEIDASHLGDFAPSPDFSPFLSCHPNLLDLMLSAPDTKLTEDVALPQLRSFHGSFDQAVTICSPQRQLNKLVIALIHPFFSFELPAFRTLPISTHLSLTTLRVSALDTIGDTVKARNELSPASFSQLISSFPNLVHLDFCISRQITEYYKDLILLTKLQTLRVEEYRINRYKSSRWRVTKIFPHTDYISAFGLFLPFLPQLASIQISLLADNLELEEDSWSYSEVQVQPAAWEDVVFDDWTYEMLLFNRPKMRVDYNFHVSPERNVALENAHVF</sequence>
<keyword evidence="3" id="KW-1185">Reference proteome</keyword>
<evidence type="ECO:0000313" key="3">
    <source>
        <dbReference type="Proteomes" id="UP001221757"/>
    </source>
</evidence>
<dbReference type="InterPro" id="IPR036047">
    <property type="entry name" value="F-box-like_dom_sf"/>
</dbReference>
<feature type="compositionally biased region" description="Gly residues" evidence="1">
    <location>
        <begin position="1"/>
        <end position="10"/>
    </location>
</feature>
<dbReference type="EMBL" id="JARKIE010000069">
    <property type="protein sequence ID" value="KAJ7689768.1"/>
    <property type="molecule type" value="Genomic_DNA"/>
</dbReference>
<accession>A0AAD7DEG2</accession>
<proteinExistence type="predicted"/>
<feature type="region of interest" description="Disordered" evidence="1">
    <location>
        <begin position="1"/>
        <end position="26"/>
    </location>
</feature>
<dbReference type="AlphaFoldDB" id="A0AAD7DEG2"/>
<dbReference type="InterPro" id="IPR032675">
    <property type="entry name" value="LRR_dom_sf"/>
</dbReference>
<reference evidence="2" key="1">
    <citation type="submission" date="2023-03" db="EMBL/GenBank/DDBJ databases">
        <title>Massive genome expansion in bonnet fungi (Mycena s.s.) driven by repeated elements and novel gene families across ecological guilds.</title>
        <authorList>
            <consortium name="Lawrence Berkeley National Laboratory"/>
            <person name="Harder C.B."/>
            <person name="Miyauchi S."/>
            <person name="Viragh M."/>
            <person name="Kuo A."/>
            <person name="Thoen E."/>
            <person name="Andreopoulos B."/>
            <person name="Lu D."/>
            <person name="Skrede I."/>
            <person name="Drula E."/>
            <person name="Henrissat B."/>
            <person name="Morin E."/>
            <person name="Kohler A."/>
            <person name="Barry K."/>
            <person name="LaButti K."/>
            <person name="Morin E."/>
            <person name="Salamov A."/>
            <person name="Lipzen A."/>
            <person name="Mereny Z."/>
            <person name="Hegedus B."/>
            <person name="Baldrian P."/>
            <person name="Stursova M."/>
            <person name="Weitz H."/>
            <person name="Taylor A."/>
            <person name="Grigoriev I.V."/>
            <person name="Nagy L.G."/>
            <person name="Martin F."/>
            <person name="Kauserud H."/>
        </authorList>
    </citation>
    <scope>NUCLEOTIDE SEQUENCE</scope>
    <source>
        <strain evidence="2">CBHHK067</strain>
    </source>
</reference>
<evidence type="ECO:0008006" key="4">
    <source>
        <dbReference type="Google" id="ProtNLM"/>
    </source>
</evidence>